<evidence type="ECO:0000256" key="1">
    <source>
        <dbReference type="ARBA" id="ARBA00006484"/>
    </source>
</evidence>
<evidence type="ECO:0000256" key="2">
    <source>
        <dbReference type="ARBA" id="ARBA00023002"/>
    </source>
</evidence>
<organism evidence="3 4">
    <name type="scientific">Rhizobium sullae</name>
    <name type="common">Rhizobium hedysari</name>
    <dbReference type="NCBI Taxonomy" id="50338"/>
    <lineage>
        <taxon>Bacteria</taxon>
        <taxon>Pseudomonadati</taxon>
        <taxon>Pseudomonadota</taxon>
        <taxon>Alphaproteobacteria</taxon>
        <taxon>Hyphomicrobiales</taxon>
        <taxon>Rhizobiaceae</taxon>
        <taxon>Rhizobium/Agrobacterium group</taxon>
        <taxon>Rhizobium</taxon>
    </lineage>
</organism>
<dbReference type="Proteomes" id="UP000294576">
    <property type="component" value="Unassembled WGS sequence"/>
</dbReference>
<protein>
    <submittedName>
        <fullName evidence="3">NAD(P)-dependent dehydrogenase (Short-subunit alcohol dehydrogenase family)</fullName>
    </submittedName>
</protein>
<accession>A0A4R3PZ44</accession>
<dbReference type="RefSeq" id="WP_132564488.1">
    <property type="nucleotide sequence ID" value="NZ_SMBH01000010.1"/>
</dbReference>
<evidence type="ECO:0000313" key="3">
    <source>
        <dbReference type="EMBL" id="TCU13950.1"/>
    </source>
</evidence>
<proteinExistence type="inferred from homology"/>
<gene>
    <name evidence="3" type="ORF">EV132_11027</name>
</gene>
<dbReference type="CDD" id="cd05233">
    <property type="entry name" value="SDR_c"/>
    <property type="match status" value="1"/>
</dbReference>
<dbReference type="Pfam" id="PF13561">
    <property type="entry name" value="adh_short_C2"/>
    <property type="match status" value="1"/>
</dbReference>
<comment type="similarity">
    <text evidence="1">Belongs to the short-chain dehydrogenases/reductases (SDR) family.</text>
</comment>
<dbReference type="InterPro" id="IPR036291">
    <property type="entry name" value="NAD(P)-bd_dom_sf"/>
</dbReference>
<dbReference type="Gene3D" id="3.40.50.720">
    <property type="entry name" value="NAD(P)-binding Rossmann-like Domain"/>
    <property type="match status" value="1"/>
</dbReference>
<dbReference type="GO" id="GO:0016491">
    <property type="term" value="F:oxidoreductase activity"/>
    <property type="evidence" value="ECO:0007669"/>
    <property type="project" value="UniProtKB-KW"/>
</dbReference>
<dbReference type="EMBL" id="SMBH01000010">
    <property type="protein sequence ID" value="TCU13950.1"/>
    <property type="molecule type" value="Genomic_DNA"/>
</dbReference>
<dbReference type="InterPro" id="IPR002347">
    <property type="entry name" value="SDR_fam"/>
</dbReference>
<sequence>MMLKNKVAVIYGAGGGIGGAVARAFALEGATVFLTGRRRASVEAVAEEIVSAGGSAQATEVDALDEQAVDQHLRFVIEKEGHLDISFNAVGIPNEEIVGVPIAELDVAQFSLAMTTYVNSYFLTARLAARRMMANKSGVIMTISALHSRLGLPLVGGYGPAQAAKEALTRDLSAELAPHGIRVVGLRPQGMPETRTIKDAYGPRAKASGLTWEQWQELLASRTHPRRLMTLTEMANVAAFMASDKASGMTGTIVNLTMGSLDD</sequence>
<evidence type="ECO:0000313" key="4">
    <source>
        <dbReference type="Proteomes" id="UP000294576"/>
    </source>
</evidence>
<name>A0A4R3PZ44_RHISU</name>
<reference evidence="3 4" key="1">
    <citation type="submission" date="2019-03" db="EMBL/GenBank/DDBJ databases">
        <title>Genomic Encyclopedia of Type Strains, Phase IV (KMG-V): Genome sequencing to study the core and pangenomes of soil and plant-associated prokaryotes.</title>
        <authorList>
            <person name="Whitman W."/>
        </authorList>
    </citation>
    <scope>NUCLEOTIDE SEQUENCE [LARGE SCALE GENOMIC DNA]</scope>
    <source>
        <strain evidence="3 4">Hc14</strain>
    </source>
</reference>
<dbReference type="PANTHER" id="PTHR43669:SF8">
    <property type="entry name" value="SHORT-CHAIN TYPE DEHYDROGENASE_REDUCTASE-RELATED"/>
    <property type="match status" value="1"/>
</dbReference>
<dbReference type="AlphaFoldDB" id="A0A4R3PZ44"/>
<keyword evidence="2" id="KW-0560">Oxidoreductase</keyword>
<dbReference type="PRINTS" id="PR00081">
    <property type="entry name" value="GDHRDH"/>
</dbReference>
<dbReference type="SUPFAM" id="SSF51735">
    <property type="entry name" value="NAD(P)-binding Rossmann-fold domains"/>
    <property type="match status" value="1"/>
</dbReference>
<dbReference type="PANTHER" id="PTHR43669">
    <property type="entry name" value="5-KETO-D-GLUCONATE 5-REDUCTASE"/>
    <property type="match status" value="1"/>
</dbReference>
<comment type="caution">
    <text evidence="3">The sequence shown here is derived from an EMBL/GenBank/DDBJ whole genome shotgun (WGS) entry which is preliminary data.</text>
</comment>